<sequence length="578" mass="63905">MAEIHGPGGPLPHIPDDLTIVQFMLDYEHESRPSPAFLPDRCCLIEDATGKKVTLNEIRMRVDRLAGALHARYGIKDDDVVCVCSSNHIDYPVVIWAIHRLGGIVTPANPAYTVGELEHQLTLTNASMMIVHSSSYTVAATAALAAGISDDRIAFMDALPNELASKKHVTVQELLQYPVQTFVERCLAPGEASAKLAFLSLSSGTTGKAKAVCIPHRAMIGAIIQMAHMANSQTVPWDDRQLRHGDIWMALLPFYHIAGLMVVLHFGFFYGATLVVVPKYNFVEMLTSIERHRIQFLFVVPPMVVLLCKHPAVKEYALHSLRMLLSGAAPLSPELAQQLSTMLPWVNIGQGYGMTETVASISFPRSGQKISTPGSSGQLLPGNIARIIRPDGSLAGYNEAGQLVIKAPYMASGYLKNEKATRETFVDGWLYTGDEVMINKNAEVFILDRVKELLKVRGYQVAPAELESHLLMHPEVFDVCVVGMPDEYSGELPFAFVVATANALQRMRRDEREASELRRILIKHVADSKVPYKWLAGVEFIESIPKNPSGKLLRRVLRERVRALQKQGKLVTTTKARL</sequence>
<dbReference type="GO" id="GO:0016405">
    <property type="term" value="F:CoA-ligase activity"/>
    <property type="evidence" value="ECO:0007669"/>
    <property type="project" value="TreeGrafter"/>
</dbReference>
<evidence type="ECO:0000259" key="3">
    <source>
        <dbReference type="Pfam" id="PF13193"/>
    </source>
</evidence>
<keyword evidence="1" id="KW-0812">Transmembrane</keyword>
<dbReference type="InParanoid" id="A0A165F1P7"/>
<dbReference type="Pfam" id="PF13193">
    <property type="entry name" value="AMP-binding_C"/>
    <property type="match status" value="1"/>
</dbReference>
<keyword evidence="1" id="KW-0472">Membrane</keyword>
<dbReference type="InterPro" id="IPR000873">
    <property type="entry name" value="AMP-dep_synth/lig_dom"/>
</dbReference>
<dbReference type="InterPro" id="IPR025110">
    <property type="entry name" value="AMP-bd_C"/>
</dbReference>
<evidence type="ECO:0000313" key="5">
    <source>
        <dbReference type="Proteomes" id="UP000076871"/>
    </source>
</evidence>
<dbReference type="Gene3D" id="3.30.300.30">
    <property type="match status" value="1"/>
</dbReference>
<dbReference type="STRING" id="1314785.A0A165F1P7"/>
<dbReference type="FunCoup" id="A0A165F1P7">
    <property type="interactions" value="340"/>
</dbReference>
<keyword evidence="1" id="KW-1133">Transmembrane helix</keyword>
<evidence type="ECO:0000313" key="4">
    <source>
        <dbReference type="EMBL" id="KZT08186.1"/>
    </source>
</evidence>
<dbReference type="PANTHER" id="PTHR24096:SF422">
    <property type="entry name" value="BCDNA.GH02901"/>
    <property type="match status" value="1"/>
</dbReference>
<evidence type="ECO:0000256" key="1">
    <source>
        <dbReference type="SAM" id="Phobius"/>
    </source>
</evidence>
<feature type="transmembrane region" description="Helical" evidence="1">
    <location>
        <begin position="294"/>
        <end position="313"/>
    </location>
</feature>
<name>A0A165F1P7_9APHY</name>
<dbReference type="PROSITE" id="PS00455">
    <property type="entry name" value="AMP_BINDING"/>
    <property type="match status" value="1"/>
</dbReference>
<dbReference type="SUPFAM" id="SSF56801">
    <property type="entry name" value="Acetyl-CoA synthetase-like"/>
    <property type="match status" value="1"/>
</dbReference>
<protein>
    <submittedName>
        <fullName evidence="4">Amp dependent CoA ligase</fullName>
    </submittedName>
</protein>
<feature type="domain" description="AMP-dependent synthetase/ligase" evidence="2">
    <location>
        <begin position="39"/>
        <end position="415"/>
    </location>
</feature>
<gene>
    <name evidence="4" type="ORF">LAESUDRAFT_811654</name>
</gene>
<dbReference type="AlphaFoldDB" id="A0A165F1P7"/>
<dbReference type="InterPro" id="IPR020845">
    <property type="entry name" value="AMP-binding_CS"/>
</dbReference>
<dbReference type="GeneID" id="63831355"/>
<keyword evidence="5" id="KW-1185">Reference proteome</keyword>
<dbReference type="OrthoDB" id="6509636at2759"/>
<proteinExistence type="predicted"/>
<dbReference type="InterPro" id="IPR045851">
    <property type="entry name" value="AMP-bd_C_sf"/>
</dbReference>
<keyword evidence="4" id="KW-0436">Ligase</keyword>
<dbReference type="EMBL" id="KV427616">
    <property type="protein sequence ID" value="KZT08186.1"/>
    <property type="molecule type" value="Genomic_DNA"/>
</dbReference>
<organism evidence="4 5">
    <name type="scientific">Laetiporus sulphureus 93-53</name>
    <dbReference type="NCBI Taxonomy" id="1314785"/>
    <lineage>
        <taxon>Eukaryota</taxon>
        <taxon>Fungi</taxon>
        <taxon>Dikarya</taxon>
        <taxon>Basidiomycota</taxon>
        <taxon>Agaricomycotina</taxon>
        <taxon>Agaricomycetes</taxon>
        <taxon>Polyporales</taxon>
        <taxon>Laetiporus</taxon>
    </lineage>
</organism>
<accession>A0A165F1P7</accession>
<dbReference type="PANTHER" id="PTHR24096">
    <property type="entry name" value="LONG-CHAIN-FATTY-ACID--COA LIGASE"/>
    <property type="match status" value="1"/>
</dbReference>
<feature type="transmembrane region" description="Helical" evidence="1">
    <location>
        <begin position="250"/>
        <end position="274"/>
    </location>
</feature>
<evidence type="ECO:0000259" key="2">
    <source>
        <dbReference type="Pfam" id="PF00501"/>
    </source>
</evidence>
<dbReference type="Proteomes" id="UP000076871">
    <property type="component" value="Unassembled WGS sequence"/>
</dbReference>
<dbReference type="Pfam" id="PF00501">
    <property type="entry name" value="AMP-binding"/>
    <property type="match status" value="1"/>
</dbReference>
<dbReference type="Gene3D" id="2.30.38.10">
    <property type="entry name" value="Luciferase, Domain 3"/>
    <property type="match status" value="1"/>
</dbReference>
<dbReference type="RefSeq" id="XP_040765926.1">
    <property type="nucleotide sequence ID" value="XM_040914328.1"/>
</dbReference>
<dbReference type="Gene3D" id="3.40.50.980">
    <property type="match status" value="2"/>
</dbReference>
<feature type="domain" description="AMP-binding enzyme C-terminal" evidence="3">
    <location>
        <begin position="465"/>
        <end position="551"/>
    </location>
</feature>
<reference evidence="4 5" key="1">
    <citation type="journal article" date="2016" name="Mol. Biol. Evol.">
        <title>Comparative Genomics of Early-Diverging Mushroom-Forming Fungi Provides Insights into the Origins of Lignocellulose Decay Capabilities.</title>
        <authorList>
            <person name="Nagy L.G."/>
            <person name="Riley R."/>
            <person name="Tritt A."/>
            <person name="Adam C."/>
            <person name="Daum C."/>
            <person name="Floudas D."/>
            <person name="Sun H."/>
            <person name="Yadav J.S."/>
            <person name="Pangilinan J."/>
            <person name="Larsson K.H."/>
            <person name="Matsuura K."/>
            <person name="Barry K."/>
            <person name="Labutti K."/>
            <person name="Kuo R."/>
            <person name="Ohm R.A."/>
            <person name="Bhattacharya S.S."/>
            <person name="Shirouzu T."/>
            <person name="Yoshinaga Y."/>
            <person name="Martin F.M."/>
            <person name="Grigoriev I.V."/>
            <person name="Hibbett D.S."/>
        </authorList>
    </citation>
    <scope>NUCLEOTIDE SEQUENCE [LARGE SCALE GENOMIC DNA]</scope>
    <source>
        <strain evidence="4 5">93-53</strain>
    </source>
</reference>